<comment type="cofactor">
    <cofactor evidence="12">
        <name>pyridoxal 5'-phosphate</name>
        <dbReference type="ChEBI" id="CHEBI:597326"/>
    </cofactor>
    <text evidence="12">Binds 1 pyridoxal phosphate per subunit.</text>
</comment>
<dbReference type="FunFam" id="3.90.1150.10:FF:000006">
    <property type="entry name" value="Phosphoserine aminotransferase"/>
    <property type="match status" value="1"/>
</dbReference>
<comment type="subunit">
    <text evidence="12">Homodimer.</text>
</comment>
<dbReference type="NCBIfam" id="TIGR01364">
    <property type="entry name" value="serC_1"/>
    <property type="match status" value="1"/>
</dbReference>
<evidence type="ECO:0000256" key="4">
    <source>
        <dbReference type="ARBA" id="ARBA00022576"/>
    </source>
</evidence>
<accession>A0A4R6YNE2</accession>
<keyword evidence="7 12" id="KW-0663">Pyridoxal phosphate</keyword>
<feature type="binding site" evidence="12">
    <location>
        <position position="200"/>
    </location>
    <ligand>
        <name>pyridoxal 5'-phosphate</name>
        <dbReference type="ChEBI" id="CHEBI:597326"/>
    </ligand>
</feature>
<evidence type="ECO:0000313" key="15">
    <source>
        <dbReference type="Proteomes" id="UP000295293"/>
    </source>
</evidence>
<dbReference type="Proteomes" id="UP000295293">
    <property type="component" value="Unassembled WGS sequence"/>
</dbReference>
<protein>
    <recommendedName>
        <fullName evidence="12">Phosphoserine aminotransferase</fullName>
        <ecNumber evidence="12">2.6.1.52</ecNumber>
    </recommendedName>
    <alternativeName>
        <fullName evidence="12">Phosphohydroxythreonine aminotransferase</fullName>
        <shortName evidence="12">PSAT</shortName>
    </alternativeName>
</protein>
<feature type="binding site" evidence="12">
    <location>
        <position position="157"/>
    </location>
    <ligand>
        <name>pyridoxal 5'-phosphate</name>
        <dbReference type="ChEBI" id="CHEBI:597326"/>
    </ligand>
</feature>
<dbReference type="GO" id="GO:0030170">
    <property type="term" value="F:pyridoxal phosphate binding"/>
    <property type="evidence" value="ECO:0007669"/>
    <property type="project" value="UniProtKB-UniRule"/>
</dbReference>
<dbReference type="InterPro" id="IPR015424">
    <property type="entry name" value="PyrdxlP-dep_Trfase"/>
</dbReference>
<comment type="caution">
    <text evidence="14">The sequence shown here is derived from an EMBL/GenBank/DDBJ whole genome shotgun (WGS) entry which is preliminary data.</text>
</comment>
<feature type="domain" description="Aminotransferase class V" evidence="13">
    <location>
        <begin position="11"/>
        <end position="353"/>
    </location>
</feature>
<gene>
    <name evidence="12" type="primary">serC</name>
    <name evidence="14" type="ORF">DFR29_11763</name>
</gene>
<dbReference type="Pfam" id="PF00266">
    <property type="entry name" value="Aminotran_5"/>
    <property type="match status" value="1"/>
</dbReference>
<organism evidence="14 15">
    <name type="scientific">Tahibacter aquaticus</name>
    <dbReference type="NCBI Taxonomy" id="520092"/>
    <lineage>
        <taxon>Bacteria</taxon>
        <taxon>Pseudomonadati</taxon>
        <taxon>Pseudomonadota</taxon>
        <taxon>Gammaproteobacteria</taxon>
        <taxon>Lysobacterales</taxon>
        <taxon>Rhodanobacteraceae</taxon>
        <taxon>Tahibacter</taxon>
    </lineage>
</organism>
<reference evidence="14 15" key="1">
    <citation type="submission" date="2019-03" db="EMBL/GenBank/DDBJ databases">
        <title>Genomic Encyclopedia of Type Strains, Phase IV (KMG-IV): sequencing the most valuable type-strain genomes for metagenomic binning, comparative biology and taxonomic classification.</title>
        <authorList>
            <person name="Goeker M."/>
        </authorList>
    </citation>
    <scope>NUCLEOTIDE SEQUENCE [LARGE SCALE GENOMIC DNA]</scope>
    <source>
        <strain evidence="14 15">DSM 21667</strain>
    </source>
</reference>
<evidence type="ECO:0000256" key="12">
    <source>
        <dbReference type="HAMAP-Rule" id="MF_00160"/>
    </source>
</evidence>
<keyword evidence="15" id="KW-1185">Reference proteome</keyword>
<name>A0A4R6YNE2_9GAMM</name>
<dbReference type="GO" id="GO:0005737">
    <property type="term" value="C:cytoplasm"/>
    <property type="evidence" value="ECO:0007669"/>
    <property type="project" value="UniProtKB-SubCell"/>
</dbReference>
<keyword evidence="5 12" id="KW-0028">Amino-acid biosynthesis</keyword>
<keyword evidence="12" id="KW-0963">Cytoplasm</keyword>
<evidence type="ECO:0000259" key="13">
    <source>
        <dbReference type="Pfam" id="PF00266"/>
    </source>
</evidence>
<sequence>MECLPLSRGHNFSAGPAALPEAVLRRAQAELLEWGTSGASVMEVSHRGKEFMAMAEQAEADLRGLLAIPANYKVLFLQGGATQQFAQIPMNLARPEQRADYIVTGDWGEKAVREAGSLVRAQVSATSAANNYTALPPRADWDLDPASAYVHYTPNETIRGVEFHEVPDVGGVPLIADMSSTILSRRIDVSRFGLIYAGAQKNIGPSGLVVLIVREDLLERCPSTLPKIFSFAEHAAQNSLLNTPNTFGWYLAGLVFQWLKAEGGLAVIEQRNRRKAETLYDFIDTSDFYANPVDRAARSWMNVPFTLADSALDAAFLQQSRDAGLLALKGHKLVGGMRASLYNAVEQASVDALVDFMRDFARRNG</sequence>
<dbReference type="InterPro" id="IPR015422">
    <property type="entry name" value="PyrdxlP-dep_Trfase_small"/>
</dbReference>
<dbReference type="AlphaFoldDB" id="A0A4R6YNE2"/>
<feature type="binding site" evidence="12">
    <location>
        <begin position="81"/>
        <end position="82"/>
    </location>
    <ligand>
        <name>pyridoxal 5'-phosphate</name>
        <dbReference type="ChEBI" id="CHEBI:597326"/>
    </ligand>
</feature>
<dbReference type="GO" id="GO:0006564">
    <property type="term" value="P:L-serine biosynthetic process"/>
    <property type="evidence" value="ECO:0007669"/>
    <property type="project" value="UniProtKB-UniRule"/>
</dbReference>
<evidence type="ECO:0000256" key="6">
    <source>
        <dbReference type="ARBA" id="ARBA00022679"/>
    </source>
</evidence>
<dbReference type="HAMAP" id="MF_00160">
    <property type="entry name" value="SerC_aminotrans_5"/>
    <property type="match status" value="1"/>
</dbReference>
<dbReference type="EMBL" id="SNZH01000017">
    <property type="protein sequence ID" value="TDR39158.1"/>
    <property type="molecule type" value="Genomic_DNA"/>
</dbReference>
<dbReference type="PANTHER" id="PTHR43247:SF1">
    <property type="entry name" value="PHOSPHOSERINE AMINOTRANSFERASE"/>
    <property type="match status" value="1"/>
</dbReference>
<feature type="binding site" evidence="12">
    <location>
        <position position="47"/>
    </location>
    <ligand>
        <name>L-glutamate</name>
        <dbReference type="ChEBI" id="CHEBI:29985"/>
    </ligand>
</feature>
<dbReference type="NCBIfam" id="NF003764">
    <property type="entry name" value="PRK05355.1"/>
    <property type="match status" value="1"/>
</dbReference>
<keyword evidence="4 12" id="KW-0032">Aminotransferase</keyword>
<evidence type="ECO:0000256" key="1">
    <source>
        <dbReference type="ARBA" id="ARBA00004915"/>
    </source>
</evidence>
<dbReference type="UniPathway" id="UPA00135">
    <property type="reaction ID" value="UER00197"/>
</dbReference>
<evidence type="ECO:0000256" key="11">
    <source>
        <dbReference type="ARBA" id="ARBA00049007"/>
    </source>
</evidence>
<evidence type="ECO:0000313" key="14">
    <source>
        <dbReference type="EMBL" id="TDR39158.1"/>
    </source>
</evidence>
<dbReference type="SUPFAM" id="SSF53383">
    <property type="entry name" value="PLP-dependent transferases"/>
    <property type="match status" value="1"/>
</dbReference>
<dbReference type="GO" id="GO:0004648">
    <property type="term" value="F:O-phospho-L-serine:2-oxoglutarate aminotransferase activity"/>
    <property type="evidence" value="ECO:0007669"/>
    <property type="project" value="UniProtKB-UniRule"/>
</dbReference>
<dbReference type="GO" id="GO:0008615">
    <property type="term" value="P:pyridoxine biosynthetic process"/>
    <property type="evidence" value="ECO:0007669"/>
    <property type="project" value="UniProtKB-UniRule"/>
</dbReference>
<comment type="catalytic activity">
    <reaction evidence="11 12">
        <text>O-phospho-L-serine + 2-oxoglutarate = 3-phosphooxypyruvate + L-glutamate</text>
        <dbReference type="Rhea" id="RHEA:14329"/>
        <dbReference type="ChEBI" id="CHEBI:16810"/>
        <dbReference type="ChEBI" id="CHEBI:18110"/>
        <dbReference type="ChEBI" id="CHEBI:29985"/>
        <dbReference type="ChEBI" id="CHEBI:57524"/>
        <dbReference type="EC" id="2.6.1.52"/>
    </reaction>
</comment>
<feature type="binding site" evidence="12">
    <location>
        <position position="177"/>
    </location>
    <ligand>
        <name>pyridoxal 5'-phosphate</name>
        <dbReference type="ChEBI" id="CHEBI:597326"/>
    </ligand>
</feature>
<dbReference type="FunFam" id="3.40.640.10:FF:000010">
    <property type="entry name" value="Phosphoserine aminotransferase"/>
    <property type="match status" value="1"/>
</dbReference>
<dbReference type="PANTHER" id="PTHR43247">
    <property type="entry name" value="PHOSPHOSERINE AMINOTRANSFERASE"/>
    <property type="match status" value="1"/>
</dbReference>
<keyword evidence="6 12" id="KW-0808">Transferase</keyword>
<comment type="similarity">
    <text evidence="3 12">Belongs to the class-V pyridoxal-phosphate-dependent aminotransferase family. SerC subfamily.</text>
</comment>
<evidence type="ECO:0000256" key="9">
    <source>
        <dbReference type="ARBA" id="ARBA00023299"/>
    </source>
</evidence>
<dbReference type="InterPro" id="IPR015421">
    <property type="entry name" value="PyrdxlP-dep_Trfase_major"/>
</dbReference>
<comment type="catalytic activity">
    <reaction evidence="10 12">
        <text>4-(phosphooxy)-L-threonine + 2-oxoglutarate = (R)-3-hydroxy-2-oxo-4-phosphooxybutanoate + L-glutamate</text>
        <dbReference type="Rhea" id="RHEA:16573"/>
        <dbReference type="ChEBI" id="CHEBI:16810"/>
        <dbReference type="ChEBI" id="CHEBI:29985"/>
        <dbReference type="ChEBI" id="CHEBI:58452"/>
        <dbReference type="ChEBI" id="CHEBI:58538"/>
        <dbReference type="EC" id="2.6.1.52"/>
    </reaction>
</comment>
<dbReference type="InterPro" id="IPR022278">
    <property type="entry name" value="Pser_aminoTfrase"/>
</dbReference>
<dbReference type="Gene3D" id="3.40.640.10">
    <property type="entry name" value="Type I PLP-dependent aspartate aminotransferase-like (Major domain)"/>
    <property type="match status" value="1"/>
</dbReference>
<evidence type="ECO:0000256" key="8">
    <source>
        <dbReference type="ARBA" id="ARBA00023096"/>
    </source>
</evidence>
<keyword evidence="9 12" id="KW-0718">Serine biosynthesis</keyword>
<comment type="caution">
    <text evidence="12">Lacks conserved residue(s) required for the propagation of feature annotation.</text>
</comment>
<evidence type="ECO:0000256" key="5">
    <source>
        <dbReference type="ARBA" id="ARBA00022605"/>
    </source>
</evidence>
<proteinExistence type="inferred from homology"/>
<evidence type="ECO:0000256" key="7">
    <source>
        <dbReference type="ARBA" id="ARBA00022898"/>
    </source>
</evidence>
<comment type="subcellular location">
    <subcellularLocation>
        <location evidence="12">Cytoplasm</location>
    </subcellularLocation>
</comment>
<feature type="modified residue" description="N6-(pyridoxal phosphate)lysine" evidence="12">
    <location>
        <position position="201"/>
    </location>
</feature>
<dbReference type="CDD" id="cd00611">
    <property type="entry name" value="PSAT_like"/>
    <property type="match status" value="1"/>
</dbReference>
<dbReference type="EC" id="2.6.1.52" evidence="12"/>
<evidence type="ECO:0000256" key="2">
    <source>
        <dbReference type="ARBA" id="ARBA00005099"/>
    </source>
</evidence>
<evidence type="ECO:0000256" key="3">
    <source>
        <dbReference type="ARBA" id="ARBA00006904"/>
    </source>
</evidence>
<comment type="pathway">
    <text evidence="2 12">Amino-acid biosynthesis; L-serine biosynthesis; L-serine from 3-phospho-D-glycerate: step 2/3.</text>
</comment>
<dbReference type="UniPathway" id="UPA00244">
    <property type="reaction ID" value="UER00311"/>
</dbReference>
<feature type="binding site" evidence="12">
    <location>
        <begin position="242"/>
        <end position="243"/>
    </location>
    <ligand>
        <name>pyridoxal 5'-phosphate</name>
        <dbReference type="ChEBI" id="CHEBI:597326"/>
    </ligand>
</feature>
<comment type="pathway">
    <text evidence="1 12">Cofactor biosynthesis; pyridoxine 5'-phosphate biosynthesis; pyridoxine 5'-phosphate from D-erythrose 4-phosphate: step 3/5.</text>
</comment>
<comment type="function">
    <text evidence="12">Catalyzes the reversible conversion of 3-phosphohydroxypyruvate to phosphoserine and of 3-hydroxy-2-oxo-4-phosphonooxybutanoate to phosphohydroxythreonine.</text>
</comment>
<dbReference type="Gene3D" id="3.90.1150.10">
    <property type="entry name" value="Aspartate Aminotransferase, domain 1"/>
    <property type="match status" value="1"/>
</dbReference>
<feature type="binding site" evidence="12">
    <location>
        <position position="107"/>
    </location>
    <ligand>
        <name>pyridoxal 5'-phosphate</name>
        <dbReference type="ChEBI" id="CHEBI:597326"/>
    </ligand>
</feature>
<keyword evidence="8 12" id="KW-0664">Pyridoxine biosynthesis</keyword>
<evidence type="ECO:0000256" key="10">
    <source>
        <dbReference type="ARBA" id="ARBA00047630"/>
    </source>
</evidence>
<dbReference type="InterPro" id="IPR000192">
    <property type="entry name" value="Aminotrans_V_dom"/>
</dbReference>
<dbReference type="PIRSF" id="PIRSF000525">
    <property type="entry name" value="SerC"/>
    <property type="match status" value="1"/>
</dbReference>